<sequence length="619" mass="71621">MIGRGQIISLSELKIRRHYSYRKANFKCLPIHIRFDHVGDDEDDNDESGIGSKFSNMIDNRKQMTKKQEEDENNNDGKMLKLIFSTKFISDHDRMQSIYLGATLVNIYGHSSISSSTTKTTMSRHCLTYYVVSFEPMVDSIQHSFFNNSKLEQSINQRRKNAIKMPDESIFNNLSIDIKELYQYHAHNRNQYGFLFSMVYVFASNITESGSFFRLKLALMMSLVSLDIEPKNDCSLLVLCDDDLVVNRLFEWSCNLSEKHFLYSSRLHSLAGNLLKSSEPSSSVKADRSNRAYESAIVNFYNSSQFNTQATQPLDPFNQIIIGGTLNLASDGIHPFTSAINLDQLPKKERAFLEHALESNEIIPKELKATNVEITESRLKTIIWANVPYAIEENENRFGFAFQTKRLKLSSKQKQQQQNWTQLFGVVVAIEDSGLYLPNNHLNEHSILSIEDWRQYFIQCNNQSEPSISDDVEQLIRNYFMINRRYRQQFPLKSITIIRNSSKCLAKLNLRNHVTRMDCILSIILYEQQLIQIYPNWSSIFVDQYGFMFRDLTHLTANEENEDNDVGHDKMKRNQVQSGYDDNSAMLFQNGEDQQRKADNDMSSLLNVSQYLLSILLST</sequence>
<organism evidence="2 3">
    <name type="scientific">Blomia tropicalis</name>
    <name type="common">Mite</name>
    <dbReference type="NCBI Taxonomy" id="40697"/>
    <lineage>
        <taxon>Eukaryota</taxon>
        <taxon>Metazoa</taxon>
        <taxon>Ecdysozoa</taxon>
        <taxon>Arthropoda</taxon>
        <taxon>Chelicerata</taxon>
        <taxon>Arachnida</taxon>
        <taxon>Acari</taxon>
        <taxon>Acariformes</taxon>
        <taxon>Sarcoptiformes</taxon>
        <taxon>Astigmata</taxon>
        <taxon>Glycyphagoidea</taxon>
        <taxon>Echimyopodidae</taxon>
        <taxon>Blomia</taxon>
    </lineage>
</organism>
<comment type="caution">
    <text evidence="2">The sequence shown here is derived from an EMBL/GenBank/DDBJ whole genome shotgun (WGS) entry which is preliminary data.</text>
</comment>
<feature type="compositionally biased region" description="Basic and acidic residues" evidence="1">
    <location>
        <begin position="59"/>
        <end position="69"/>
    </location>
</feature>
<dbReference type="EMBL" id="JAPWDV010000004">
    <property type="protein sequence ID" value="KAJ6215767.1"/>
    <property type="molecule type" value="Genomic_DNA"/>
</dbReference>
<evidence type="ECO:0000313" key="2">
    <source>
        <dbReference type="EMBL" id="KAJ6215767.1"/>
    </source>
</evidence>
<protein>
    <submittedName>
        <fullName evidence="2">Uncharacterized protein</fullName>
    </submittedName>
</protein>
<name>A0A9Q0LYV6_BLOTA</name>
<feature type="region of interest" description="Disordered" evidence="1">
    <location>
        <begin position="42"/>
        <end position="73"/>
    </location>
</feature>
<dbReference type="Proteomes" id="UP001142055">
    <property type="component" value="Chromosome 4"/>
</dbReference>
<dbReference type="InterPro" id="IPR027417">
    <property type="entry name" value="P-loop_NTPase"/>
</dbReference>
<keyword evidence="3" id="KW-1185">Reference proteome</keyword>
<evidence type="ECO:0000256" key="1">
    <source>
        <dbReference type="SAM" id="MobiDB-lite"/>
    </source>
</evidence>
<proteinExistence type="predicted"/>
<evidence type="ECO:0000313" key="3">
    <source>
        <dbReference type="Proteomes" id="UP001142055"/>
    </source>
</evidence>
<gene>
    <name evidence="2" type="ORF">RDWZM_010267</name>
</gene>
<dbReference type="AlphaFoldDB" id="A0A9Q0LYV6"/>
<dbReference type="Gene3D" id="3.40.50.300">
    <property type="entry name" value="P-loop containing nucleotide triphosphate hydrolases"/>
    <property type="match status" value="1"/>
</dbReference>
<accession>A0A9Q0LYV6</accession>
<reference evidence="2" key="1">
    <citation type="submission" date="2022-12" db="EMBL/GenBank/DDBJ databases">
        <title>Genome assemblies of Blomia tropicalis.</title>
        <authorList>
            <person name="Cui Y."/>
        </authorList>
    </citation>
    <scope>NUCLEOTIDE SEQUENCE</scope>
    <source>
        <tissue evidence="2">Adult mites</tissue>
    </source>
</reference>